<keyword evidence="4 11" id="KW-0662">Pyridine nucleotide biosynthesis</keyword>
<sequence length="206" mass="22433">MSKRIGIYGGSFDPVHVGHLWIAEAARESLSLDEVRWIPAATSPLKPSGPVASNEDRLQMLRLAISGNSNFAIDDREILRGDVSYTVDTIAEMKAESPSDQYFLIIGSDSLASFDRWHQPARLLTMVEVAVVQRGGDPPIDFAVLDPFSDGNSAGHHVIAMPVIEVSSSDLRQRRANGKSIRYRVPRPVEAFIAAEKLYGSTAAGS</sequence>
<dbReference type="InterPro" id="IPR005248">
    <property type="entry name" value="NadD/NMNAT"/>
</dbReference>
<keyword evidence="5 11" id="KW-0808">Transferase</keyword>
<evidence type="ECO:0000256" key="8">
    <source>
        <dbReference type="ARBA" id="ARBA00022840"/>
    </source>
</evidence>
<dbReference type="GO" id="GO:0004515">
    <property type="term" value="F:nicotinate-nucleotide adenylyltransferase activity"/>
    <property type="evidence" value="ECO:0007669"/>
    <property type="project" value="UniProtKB-UniRule"/>
</dbReference>
<evidence type="ECO:0000256" key="7">
    <source>
        <dbReference type="ARBA" id="ARBA00022741"/>
    </source>
</evidence>
<evidence type="ECO:0000259" key="12">
    <source>
        <dbReference type="Pfam" id="PF01467"/>
    </source>
</evidence>
<comment type="pathway">
    <text evidence="2 11">Cofactor biosynthesis; NAD(+) biosynthesis; deamido-NAD(+) from nicotinate D-ribonucleotide: step 1/1.</text>
</comment>
<dbReference type="NCBIfam" id="NF000840">
    <property type="entry name" value="PRK00071.1-3"/>
    <property type="match status" value="1"/>
</dbReference>
<organism evidence="13 14">
    <name type="scientific">Rubripirellula tenax</name>
    <dbReference type="NCBI Taxonomy" id="2528015"/>
    <lineage>
        <taxon>Bacteria</taxon>
        <taxon>Pseudomonadati</taxon>
        <taxon>Planctomycetota</taxon>
        <taxon>Planctomycetia</taxon>
        <taxon>Pirellulales</taxon>
        <taxon>Pirellulaceae</taxon>
        <taxon>Rubripirellula</taxon>
    </lineage>
</organism>
<dbReference type="UniPathway" id="UPA00253">
    <property type="reaction ID" value="UER00332"/>
</dbReference>
<dbReference type="NCBIfam" id="TIGR00125">
    <property type="entry name" value="cyt_tran_rel"/>
    <property type="match status" value="1"/>
</dbReference>
<keyword evidence="14" id="KW-1185">Reference proteome</keyword>
<dbReference type="RefSeq" id="WP_246114391.1">
    <property type="nucleotide sequence ID" value="NZ_SJPW01000002.1"/>
</dbReference>
<protein>
    <recommendedName>
        <fullName evidence="11">Probable nicotinate-nucleotide adenylyltransferase</fullName>
        <ecNumber evidence="11">2.7.7.18</ecNumber>
    </recommendedName>
    <alternativeName>
        <fullName evidence="11">Deamido-NAD(+) diphosphorylase</fullName>
    </alternativeName>
    <alternativeName>
        <fullName evidence="11">Deamido-NAD(+) pyrophosphorylase</fullName>
    </alternativeName>
    <alternativeName>
        <fullName evidence="11">Nicotinate mononucleotide adenylyltransferase</fullName>
        <shortName evidence="11">NaMN adenylyltransferase</shortName>
    </alternativeName>
</protein>
<dbReference type="PANTHER" id="PTHR39321:SF3">
    <property type="entry name" value="PHOSPHOPANTETHEINE ADENYLYLTRANSFERASE"/>
    <property type="match status" value="1"/>
</dbReference>
<dbReference type="HAMAP" id="MF_00244">
    <property type="entry name" value="NaMN_adenylyltr"/>
    <property type="match status" value="1"/>
</dbReference>
<dbReference type="PANTHER" id="PTHR39321">
    <property type="entry name" value="NICOTINATE-NUCLEOTIDE ADENYLYLTRANSFERASE-RELATED"/>
    <property type="match status" value="1"/>
</dbReference>
<proteinExistence type="inferred from homology"/>
<gene>
    <name evidence="11 13" type="primary">nadD</name>
    <name evidence="13" type="ORF">Poly51_21050</name>
</gene>
<keyword evidence="6 11" id="KW-0548">Nucleotidyltransferase</keyword>
<dbReference type="NCBIfam" id="TIGR00482">
    <property type="entry name" value="nicotinate (nicotinamide) nucleotide adenylyltransferase"/>
    <property type="match status" value="1"/>
</dbReference>
<accession>A0A5C6FF14</accession>
<dbReference type="AlphaFoldDB" id="A0A5C6FF14"/>
<evidence type="ECO:0000256" key="3">
    <source>
        <dbReference type="ARBA" id="ARBA00009014"/>
    </source>
</evidence>
<dbReference type="Proteomes" id="UP000318288">
    <property type="component" value="Unassembled WGS sequence"/>
</dbReference>
<name>A0A5C6FF14_9BACT</name>
<dbReference type="GO" id="GO:0009435">
    <property type="term" value="P:NAD+ biosynthetic process"/>
    <property type="evidence" value="ECO:0007669"/>
    <property type="project" value="UniProtKB-UniRule"/>
</dbReference>
<comment type="similarity">
    <text evidence="3 11">Belongs to the NadD family.</text>
</comment>
<evidence type="ECO:0000313" key="14">
    <source>
        <dbReference type="Proteomes" id="UP000318288"/>
    </source>
</evidence>
<dbReference type="InterPro" id="IPR004821">
    <property type="entry name" value="Cyt_trans-like"/>
</dbReference>
<dbReference type="EC" id="2.7.7.18" evidence="11"/>
<evidence type="ECO:0000256" key="2">
    <source>
        <dbReference type="ARBA" id="ARBA00005019"/>
    </source>
</evidence>
<dbReference type="GO" id="GO:0005524">
    <property type="term" value="F:ATP binding"/>
    <property type="evidence" value="ECO:0007669"/>
    <property type="project" value="UniProtKB-KW"/>
</dbReference>
<reference evidence="13 14" key="1">
    <citation type="submission" date="2019-02" db="EMBL/GenBank/DDBJ databases">
        <title>Deep-cultivation of Planctomycetes and their phenomic and genomic characterization uncovers novel biology.</title>
        <authorList>
            <person name="Wiegand S."/>
            <person name="Jogler M."/>
            <person name="Boedeker C."/>
            <person name="Pinto D."/>
            <person name="Vollmers J."/>
            <person name="Rivas-Marin E."/>
            <person name="Kohn T."/>
            <person name="Peeters S.H."/>
            <person name="Heuer A."/>
            <person name="Rast P."/>
            <person name="Oberbeckmann S."/>
            <person name="Bunk B."/>
            <person name="Jeske O."/>
            <person name="Meyerdierks A."/>
            <person name="Storesund J.E."/>
            <person name="Kallscheuer N."/>
            <person name="Luecker S."/>
            <person name="Lage O.M."/>
            <person name="Pohl T."/>
            <person name="Merkel B.J."/>
            <person name="Hornburger P."/>
            <person name="Mueller R.-W."/>
            <person name="Bruemmer F."/>
            <person name="Labrenz M."/>
            <person name="Spormann A.M."/>
            <person name="Op Den Camp H."/>
            <person name="Overmann J."/>
            <person name="Amann R."/>
            <person name="Jetten M.S.M."/>
            <person name="Mascher T."/>
            <person name="Medema M.H."/>
            <person name="Devos D.P."/>
            <person name="Kaster A.-K."/>
            <person name="Ovreas L."/>
            <person name="Rohde M."/>
            <person name="Galperin M.Y."/>
            <person name="Jogler C."/>
        </authorList>
    </citation>
    <scope>NUCLEOTIDE SEQUENCE [LARGE SCALE GENOMIC DNA]</scope>
    <source>
        <strain evidence="13 14">Poly51</strain>
    </source>
</reference>
<evidence type="ECO:0000256" key="1">
    <source>
        <dbReference type="ARBA" id="ARBA00002324"/>
    </source>
</evidence>
<dbReference type="Gene3D" id="3.40.50.620">
    <property type="entry name" value="HUPs"/>
    <property type="match status" value="1"/>
</dbReference>
<dbReference type="InterPro" id="IPR014729">
    <property type="entry name" value="Rossmann-like_a/b/a_fold"/>
</dbReference>
<comment type="catalytic activity">
    <reaction evidence="10 11">
        <text>nicotinate beta-D-ribonucleotide + ATP + H(+) = deamido-NAD(+) + diphosphate</text>
        <dbReference type="Rhea" id="RHEA:22860"/>
        <dbReference type="ChEBI" id="CHEBI:15378"/>
        <dbReference type="ChEBI" id="CHEBI:30616"/>
        <dbReference type="ChEBI" id="CHEBI:33019"/>
        <dbReference type="ChEBI" id="CHEBI:57502"/>
        <dbReference type="ChEBI" id="CHEBI:58437"/>
        <dbReference type="EC" id="2.7.7.18"/>
    </reaction>
</comment>
<keyword evidence="9 11" id="KW-0520">NAD</keyword>
<feature type="domain" description="Cytidyltransferase-like" evidence="12">
    <location>
        <begin position="7"/>
        <end position="174"/>
    </location>
</feature>
<dbReference type="EMBL" id="SJPW01000002">
    <property type="protein sequence ID" value="TWU59317.1"/>
    <property type="molecule type" value="Genomic_DNA"/>
</dbReference>
<evidence type="ECO:0000256" key="6">
    <source>
        <dbReference type="ARBA" id="ARBA00022695"/>
    </source>
</evidence>
<evidence type="ECO:0000256" key="4">
    <source>
        <dbReference type="ARBA" id="ARBA00022642"/>
    </source>
</evidence>
<dbReference type="CDD" id="cd02165">
    <property type="entry name" value="NMNAT"/>
    <property type="match status" value="1"/>
</dbReference>
<evidence type="ECO:0000313" key="13">
    <source>
        <dbReference type="EMBL" id="TWU59317.1"/>
    </source>
</evidence>
<evidence type="ECO:0000256" key="5">
    <source>
        <dbReference type="ARBA" id="ARBA00022679"/>
    </source>
</evidence>
<comment type="caution">
    <text evidence="13">The sequence shown here is derived from an EMBL/GenBank/DDBJ whole genome shotgun (WGS) entry which is preliminary data.</text>
</comment>
<evidence type="ECO:0000256" key="9">
    <source>
        <dbReference type="ARBA" id="ARBA00023027"/>
    </source>
</evidence>
<keyword evidence="8 11" id="KW-0067">ATP-binding</keyword>
<keyword evidence="7 11" id="KW-0547">Nucleotide-binding</keyword>
<comment type="function">
    <text evidence="1 11">Catalyzes the reversible adenylation of nicotinate mononucleotide (NaMN) to nicotinic acid adenine dinucleotide (NaAD).</text>
</comment>
<dbReference type="SUPFAM" id="SSF52374">
    <property type="entry name" value="Nucleotidylyl transferase"/>
    <property type="match status" value="1"/>
</dbReference>
<dbReference type="Pfam" id="PF01467">
    <property type="entry name" value="CTP_transf_like"/>
    <property type="match status" value="1"/>
</dbReference>
<evidence type="ECO:0000256" key="10">
    <source>
        <dbReference type="ARBA" id="ARBA00048721"/>
    </source>
</evidence>
<evidence type="ECO:0000256" key="11">
    <source>
        <dbReference type="HAMAP-Rule" id="MF_00244"/>
    </source>
</evidence>